<comment type="cofactor">
    <cofactor evidence="1">
        <name>Mg(2+)</name>
        <dbReference type="ChEBI" id="CHEBI:18420"/>
    </cofactor>
</comment>
<protein>
    <submittedName>
        <fullName evidence="5">HAD superfamily hydrolase (TIGR01509 family)</fullName>
    </submittedName>
</protein>
<name>A0ABU0J497_9HYPH</name>
<dbReference type="SUPFAM" id="SSF56784">
    <property type="entry name" value="HAD-like"/>
    <property type="match status" value="1"/>
</dbReference>
<gene>
    <name evidence="5" type="ORF">QO011_001012</name>
</gene>
<sequence length="225" mass="23230">MPLDLLICDCDGVLVDSEVLACRVDAEELARRGFGGYPLEAVLRRFAGIAQADVIATVERETGRSVGADFAAAVAQRVETLLLEALQPLPGADAVLAALPVRKCVASSSSPRKLDLALTRTGLKAHFGADIYSAALVERGKPAPDLFLYAAARLGAAPERCCVVEDSAAGVAAALAAGMPVIGFTGGSHCPPGHAERLAGLGASVIARHWREIPALLAAFPALRA</sequence>
<keyword evidence="4" id="KW-0460">Magnesium</keyword>
<organism evidence="5 6">
    <name type="scientific">Labrys wisconsinensis</name>
    <dbReference type="NCBI Taxonomy" id="425677"/>
    <lineage>
        <taxon>Bacteria</taxon>
        <taxon>Pseudomonadati</taxon>
        <taxon>Pseudomonadota</taxon>
        <taxon>Alphaproteobacteria</taxon>
        <taxon>Hyphomicrobiales</taxon>
        <taxon>Xanthobacteraceae</taxon>
        <taxon>Labrys</taxon>
    </lineage>
</organism>
<dbReference type="InterPro" id="IPR036412">
    <property type="entry name" value="HAD-like_sf"/>
</dbReference>
<proteinExistence type="inferred from homology"/>
<evidence type="ECO:0000256" key="2">
    <source>
        <dbReference type="ARBA" id="ARBA00006171"/>
    </source>
</evidence>
<evidence type="ECO:0000256" key="4">
    <source>
        <dbReference type="ARBA" id="ARBA00022842"/>
    </source>
</evidence>
<accession>A0ABU0J497</accession>
<dbReference type="PANTHER" id="PTHR46193">
    <property type="entry name" value="6-PHOSPHOGLUCONATE PHOSPHATASE"/>
    <property type="match status" value="1"/>
</dbReference>
<dbReference type="Pfam" id="PF00702">
    <property type="entry name" value="Hydrolase"/>
    <property type="match status" value="1"/>
</dbReference>
<reference evidence="5 6" key="1">
    <citation type="submission" date="2023-07" db="EMBL/GenBank/DDBJ databases">
        <title>Genomic Encyclopedia of Type Strains, Phase IV (KMG-IV): sequencing the most valuable type-strain genomes for metagenomic binning, comparative biology and taxonomic classification.</title>
        <authorList>
            <person name="Goeker M."/>
        </authorList>
    </citation>
    <scope>NUCLEOTIDE SEQUENCE [LARGE SCALE GENOMIC DNA]</scope>
    <source>
        <strain evidence="5 6">DSM 19619</strain>
    </source>
</reference>
<dbReference type="Gene3D" id="3.40.50.1000">
    <property type="entry name" value="HAD superfamily/HAD-like"/>
    <property type="match status" value="1"/>
</dbReference>
<evidence type="ECO:0000256" key="3">
    <source>
        <dbReference type="ARBA" id="ARBA00022723"/>
    </source>
</evidence>
<keyword evidence="5" id="KW-0378">Hydrolase</keyword>
<dbReference type="Proteomes" id="UP001242480">
    <property type="component" value="Unassembled WGS sequence"/>
</dbReference>
<dbReference type="InterPro" id="IPR023198">
    <property type="entry name" value="PGP-like_dom2"/>
</dbReference>
<comment type="caution">
    <text evidence="5">The sequence shown here is derived from an EMBL/GenBank/DDBJ whole genome shotgun (WGS) entry which is preliminary data.</text>
</comment>
<dbReference type="SFLD" id="SFLDG01129">
    <property type="entry name" value="C1.5:_HAD__Beta-PGM__Phosphata"/>
    <property type="match status" value="1"/>
</dbReference>
<dbReference type="RefSeq" id="WP_307268508.1">
    <property type="nucleotide sequence ID" value="NZ_JAUSVX010000001.1"/>
</dbReference>
<keyword evidence="6" id="KW-1185">Reference proteome</keyword>
<dbReference type="PANTHER" id="PTHR46193:SF10">
    <property type="entry name" value="6-PHOSPHOGLUCONATE PHOSPHATASE"/>
    <property type="match status" value="1"/>
</dbReference>
<dbReference type="NCBIfam" id="TIGR01509">
    <property type="entry name" value="HAD-SF-IA-v3"/>
    <property type="match status" value="1"/>
</dbReference>
<evidence type="ECO:0000313" key="5">
    <source>
        <dbReference type="EMBL" id="MDQ0468017.1"/>
    </source>
</evidence>
<dbReference type="SFLD" id="SFLDS00003">
    <property type="entry name" value="Haloacid_Dehalogenase"/>
    <property type="match status" value="1"/>
</dbReference>
<dbReference type="InterPro" id="IPR051600">
    <property type="entry name" value="Beta-PGM-like"/>
</dbReference>
<dbReference type="EMBL" id="JAUSVX010000001">
    <property type="protein sequence ID" value="MDQ0468017.1"/>
    <property type="molecule type" value="Genomic_DNA"/>
</dbReference>
<evidence type="ECO:0000313" key="6">
    <source>
        <dbReference type="Proteomes" id="UP001242480"/>
    </source>
</evidence>
<dbReference type="InterPro" id="IPR006439">
    <property type="entry name" value="HAD-SF_hydro_IA"/>
</dbReference>
<keyword evidence="3" id="KW-0479">Metal-binding</keyword>
<dbReference type="GO" id="GO:0016787">
    <property type="term" value="F:hydrolase activity"/>
    <property type="evidence" value="ECO:0007669"/>
    <property type="project" value="UniProtKB-KW"/>
</dbReference>
<dbReference type="InterPro" id="IPR023214">
    <property type="entry name" value="HAD_sf"/>
</dbReference>
<evidence type="ECO:0000256" key="1">
    <source>
        <dbReference type="ARBA" id="ARBA00001946"/>
    </source>
</evidence>
<dbReference type="Gene3D" id="1.10.150.240">
    <property type="entry name" value="Putative phosphatase, domain 2"/>
    <property type="match status" value="1"/>
</dbReference>
<comment type="similarity">
    <text evidence="2">Belongs to the HAD-like hydrolase superfamily. CbbY/CbbZ/Gph/YieH family.</text>
</comment>